<dbReference type="CDD" id="cd02042">
    <property type="entry name" value="ParAB_family"/>
    <property type="match status" value="1"/>
</dbReference>
<accession>A0A2P2DFC8</accession>
<dbReference type="EMBL" id="BFAZ01000009">
    <property type="protein sequence ID" value="GBF43308.1"/>
    <property type="molecule type" value="Genomic_DNA"/>
</dbReference>
<dbReference type="PANTHER" id="PTHR13696">
    <property type="entry name" value="P-LOOP CONTAINING NUCLEOSIDE TRIPHOSPHATE HYDROLASE"/>
    <property type="match status" value="1"/>
</dbReference>
<dbReference type="PANTHER" id="PTHR13696:SF52">
    <property type="entry name" value="PARA FAMILY PROTEIN CT_582"/>
    <property type="match status" value="1"/>
</dbReference>
<dbReference type="InterPro" id="IPR025669">
    <property type="entry name" value="AAA_dom"/>
</dbReference>
<dbReference type="OrthoDB" id="9773088at2"/>
<dbReference type="Proteomes" id="UP000245206">
    <property type="component" value="Unassembled WGS sequence"/>
</dbReference>
<evidence type="ECO:0000313" key="3">
    <source>
        <dbReference type="Proteomes" id="UP000245206"/>
    </source>
</evidence>
<dbReference type="SUPFAM" id="SSF52540">
    <property type="entry name" value="P-loop containing nucleoside triphosphate hydrolases"/>
    <property type="match status" value="1"/>
</dbReference>
<reference evidence="3" key="1">
    <citation type="journal article" date="2019" name="Microbiol. Immunol.">
        <title>Molecular and phenotypic characterization of Leptospira johnsonii sp. nov., Leptospira ellinghausenii sp. nov. and Leptospira ryugenii sp. nov. isolated from soil and water in Japan.</title>
        <authorList>
            <person name="Masuzawa T."/>
            <person name="Saito M."/>
            <person name="Nakao R."/>
            <person name="Nikaido Y."/>
            <person name="Matsumoto M."/>
            <person name="Ogawa M."/>
            <person name="Yokoyama M."/>
            <person name="Hidaka Y."/>
            <person name="Tomita J."/>
            <person name="Sakakibara K."/>
            <person name="Suzuki K."/>
            <person name="Yasuda S."/>
            <person name="Sato H."/>
            <person name="Yamaguchi M."/>
            <person name="Yoshida S.I."/>
            <person name="Koizumi N."/>
            <person name="Kawamura Y."/>
        </authorList>
    </citation>
    <scope>NUCLEOTIDE SEQUENCE [LARGE SCALE GENOMIC DNA]</scope>
    <source>
        <strain evidence="3">E18</strain>
    </source>
</reference>
<sequence>MASQKKNHEFLNIIKSLKQNGRESEVETRLVLPLIQLFGFNNENFRDKVSLKNCGEADFVCYVDQKPFLVIETKSNSVNLSDPNGKPYLDTKFQLFEYMRSKELQQVPFGLLINGKNAQIFKRKENIIFALTEILNLETNTDKSITTLKKYLKKPFHYEESFNSAIIAIYNNKGGVGKTVTTGNFAGVLAEKGKNVLLIDLDPQQRDLTDSFKIDHKKMDSSTSIFDILLGKEIKEGIKTIPIKKNLHIIKGDERFDSSTYATKSISLSMIKKFRKLLEMFSTRGKFDYILIDCPTNWSFFSKMGVSVSDAVLIPVNYQAAQAIHNAVQVLEKFIPEVWYERNGNGPEVLPILFNNAYTDQTSKKHFDDVRRDEIRKLTKDKWYLKLFDEVIEIKHHHEISTSLFLHIDQNGPSPYTLKNKNSKAFKEYEEVIGKLFGI</sequence>
<name>A0A2P2DFC8_9LEPT</name>
<protein>
    <recommendedName>
        <fullName evidence="1">AAA domain-containing protein</fullName>
    </recommendedName>
</protein>
<gene>
    <name evidence="2" type="ORF">LPTSP2_26050</name>
</gene>
<dbReference type="AlphaFoldDB" id="A0A2P2DFC8"/>
<evidence type="ECO:0000313" key="2">
    <source>
        <dbReference type="EMBL" id="GBF43308.1"/>
    </source>
</evidence>
<dbReference type="Gene3D" id="3.40.50.300">
    <property type="entry name" value="P-loop containing nucleotide triphosphate hydrolases"/>
    <property type="match status" value="1"/>
</dbReference>
<dbReference type="InterPro" id="IPR050678">
    <property type="entry name" value="DNA_Partitioning_ATPase"/>
</dbReference>
<dbReference type="Pfam" id="PF13614">
    <property type="entry name" value="AAA_31"/>
    <property type="match status" value="1"/>
</dbReference>
<proteinExistence type="predicted"/>
<organism evidence="2 3">
    <name type="scientific">Leptospira ellinghausenii</name>
    <dbReference type="NCBI Taxonomy" id="1917822"/>
    <lineage>
        <taxon>Bacteria</taxon>
        <taxon>Pseudomonadati</taxon>
        <taxon>Spirochaetota</taxon>
        <taxon>Spirochaetia</taxon>
        <taxon>Leptospirales</taxon>
        <taxon>Leptospiraceae</taxon>
        <taxon>Leptospira</taxon>
    </lineage>
</organism>
<comment type="caution">
    <text evidence="2">The sequence shown here is derived from an EMBL/GenBank/DDBJ whole genome shotgun (WGS) entry which is preliminary data.</text>
</comment>
<dbReference type="InterPro" id="IPR027417">
    <property type="entry name" value="P-loop_NTPase"/>
</dbReference>
<feature type="domain" description="AAA" evidence="1">
    <location>
        <begin position="165"/>
        <end position="329"/>
    </location>
</feature>
<keyword evidence="3" id="KW-1185">Reference proteome</keyword>
<evidence type="ECO:0000259" key="1">
    <source>
        <dbReference type="Pfam" id="PF13614"/>
    </source>
</evidence>